<proteinExistence type="predicted"/>
<organism evidence="3 4">
    <name type="scientific">Chromobacterium alticapitis</name>
    <dbReference type="NCBI Taxonomy" id="2073169"/>
    <lineage>
        <taxon>Bacteria</taxon>
        <taxon>Pseudomonadati</taxon>
        <taxon>Pseudomonadota</taxon>
        <taxon>Betaproteobacteria</taxon>
        <taxon>Neisseriales</taxon>
        <taxon>Chromobacteriaceae</taxon>
        <taxon>Chromobacterium</taxon>
    </lineage>
</organism>
<evidence type="ECO:0000256" key="1">
    <source>
        <dbReference type="SAM" id="Phobius"/>
    </source>
</evidence>
<dbReference type="Gene3D" id="3.90.700.10">
    <property type="entry name" value="Succinate dehydrogenase/fumarate reductase flavoprotein, catalytic domain"/>
    <property type="match status" value="1"/>
</dbReference>
<dbReference type="InterPro" id="IPR027477">
    <property type="entry name" value="Succ_DH/fumarate_Rdtase_cat_sf"/>
</dbReference>
<evidence type="ECO:0000259" key="2">
    <source>
        <dbReference type="Pfam" id="PF13454"/>
    </source>
</evidence>
<evidence type="ECO:0000313" key="4">
    <source>
        <dbReference type="Proteomes" id="UP000237082"/>
    </source>
</evidence>
<dbReference type="InterPro" id="IPR052189">
    <property type="entry name" value="L-asp_N-monooxygenase_NS-form"/>
</dbReference>
<dbReference type="PANTHER" id="PTHR40254:SF1">
    <property type="entry name" value="BLR0577 PROTEIN"/>
    <property type="match status" value="1"/>
</dbReference>
<accession>A0A2S5DG45</accession>
<sequence length="499" mass="55407">MSHDKHCIAIIGVGAVGVSMIIHLVKDLIASRAAATEILAFERSGRFGTGVAYQPDLDAAILNRTRHNMSAQPQYPADFANWLARQPDPDCADADYLPRPLFGRYLQDALQQAVDLAATTGHRVRLIPAEIIDVKRQEDVYLLLSDRDTWRVKHLILATGNQRSGQFLHLRDKPGYRHSPYPLVQTCRAIHPEQRVAIIGSRLSAVDTVIALSRQGHRGPITLMSRQGYLPMAQLPQANAPLRYCTVERIAAQKTACGGWLSLRMVFRLVLKELSAAAGCRFSAKRHKPLKGDAAALLDLDIQALDAGPRNWQAVFVALNAVIDELWRSLRPQDQQRFRDFGYSRFMALRVPIPLPSALTLQKLLKREQLEIRSGIRRIDHADGGFLAQFEDGSQAMFDIVVNATSSDNRLQNTADPLYAALLREQLAIAHPLGGVEVDWADNQVLAPSGAPSGGLYAVGNMTCGTHLFCSVYETNTRHCQRISRQLTERLHRPATHPI</sequence>
<reference evidence="4" key="1">
    <citation type="submission" date="2018-02" db="EMBL/GenBank/DDBJ databases">
        <authorList>
            <person name="O'Hara-Hanley K."/>
            <person name="Soby S."/>
        </authorList>
    </citation>
    <scope>NUCLEOTIDE SEQUENCE [LARGE SCALE GENOMIC DNA]</scope>
    <source>
        <strain evidence="4">MWU14-2602</strain>
    </source>
</reference>
<dbReference type="EMBL" id="PQWB01000037">
    <property type="protein sequence ID" value="POZ62056.1"/>
    <property type="molecule type" value="Genomic_DNA"/>
</dbReference>
<dbReference type="RefSeq" id="WP_103902624.1">
    <property type="nucleotide sequence ID" value="NZ_PQWB01000037.1"/>
</dbReference>
<dbReference type="SUPFAM" id="SSF51905">
    <property type="entry name" value="FAD/NAD(P)-binding domain"/>
    <property type="match status" value="1"/>
</dbReference>
<dbReference type="AlphaFoldDB" id="A0A2S5DG45"/>
<dbReference type="Proteomes" id="UP000237082">
    <property type="component" value="Unassembled WGS sequence"/>
</dbReference>
<protein>
    <recommendedName>
        <fullName evidence="2">FAD-dependent urate hydroxylase HpyO/Asp monooxygenase CreE-like FAD/NAD(P)-binding domain-containing protein</fullName>
    </recommendedName>
</protein>
<keyword evidence="1" id="KW-0812">Transmembrane</keyword>
<keyword evidence="4" id="KW-1185">Reference proteome</keyword>
<feature type="domain" description="FAD-dependent urate hydroxylase HpyO/Asp monooxygenase CreE-like FAD/NAD(P)-binding" evidence="2">
    <location>
        <begin position="9"/>
        <end position="162"/>
    </location>
</feature>
<gene>
    <name evidence="3" type="ORF">C2I19_10385</name>
</gene>
<keyword evidence="1" id="KW-0472">Membrane</keyword>
<dbReference type="Pfam" id="PF13454">
    <property type="entry name" value="NAD_binding_9"/>
    <property type="match status" value="1"/>
</dbReference>
<keyword evidence="1" id="KW-1133">Transmembrane helix</keyword>
<name>A0A2S5DG45_9NEIS</name>
<comment type="caution">
    <text evidence="3">The sequence shown here is derived from an EMBL/GenBank/DDBJ whole genome shotgun (WGS) entry which is preliminary data.</text>
</comment>
<evidence type="ECO:0000313" key="3">
    <source>
        <dbReference type="EMBL" id="POZ62056.1"/>
    </source>
</evidence>
<dbReference type="InterPro" id="IPR038732">
    <property type="entry name" value="HpyO/CreE_NAD-binding"/>
</dbReference>
<dbReference type="PANTHER" id="PTHR40254">
    <property type="entry name" value="BLR0577 PROTEIN"/>
    <property type="match status" value="1"/>
</dbReference>
<feature type="transmembrane region" description="Helical" evidence="1">
    <location>
        <begin position="7"/>
        <end position="25"/>
    </location>
</feature>
<dbReference type="OrthoDB" id="101972at2"/>
<dbReference type="InterPro" id="IPR036188">
    <property type="entry name" value="FAD/NAD-bd_sf"/>
</dbReference>
<dbReference type="Gene3D" id="3.50.50.60">
    <property type="entry name" value="FAD/NAD(P)-binding domain"/>
    <property type="match status" value="2"/>
</dbReference>